<proteinExistence type="predicted"/>
<dbReference type="Pfam" id="PF12697">
    <property type="entry name" value="Abhydrolase_6"/>
    <property type="match status" value="1"/>
</dbReference>
<gene>
    <name evidence="2" type="ORF">DWY25_08260</name>
</gene>
<sequence length="252" mass="28614">MPQIKINGLNIEVATEGQGRDVVLLHGWRQRMIMMEPIYNHLKAHFRVFNFDFPGFGKSDEPPVAWGVPEYREFLEAFCQTFDIHDPILIGHSFGCRVAVHYAVKNPVHKMVLTGAAGIRPKQTWQAKLKIAGYKAAKKAITLVGSEAMLEDFKRKSGSDDYRNATGIMRETFVKVVNDDVSGMLEDVTVPVLLVWGENDEAAPLWMGKQMEAKMKNAGLAIFEGDDHFAYFNQSARFNRCLDVFLKEDWEE</sequence>
<dbReference type="PANTHER" id="PTHR43194:SF5">
    <property type="entry name" value="PIMELOYL-[ACYL-CARRIER PROTEIN] METHYL ESTER ESTERASE"/>
    <property type="match status" value="1"/>
</dbReference>
<protein>
    <submittedName>
        <fullName evidence="2">Alpha/beta hydrolase</fullName>
    </submittedName>
</protein>
<dbReference type="PANTHER" id="PTHR43194">
    <property type="entry name" value="HYDROLASE ALPHA/BETA FOLD FAMILY"/>
    <property type="match status" value="1"/>
</dbReference>
<dbReference type="AlphaFoldDB" id="A0A412G2U6"/>
<feature type="domain" description="AB hydrolase-1" evidence="1">
    <location>
        <begin position="22"/>
        <end position="238"/>
    </location>
</feature>
<name>A0A412G2U6_9FIRM</name>
<dbReference type="RefSeq" id="WP_006060941.1">
    <property type="nucleotide sequence ID" value="NZ_CABJCV010000008.1"/>
</dbReference>
<keyword evidence="3" id="KW-1185">Reference proteome</keyword>
<dbReference type="GeneID" id="83015396"/>
<dbReference type="InterPro" id="IPR029058">
    <property type="entry name" value="AB_hydrolase_fold"/>
</dbReference>
<organism evidence="2 3">
    <name type="scientific">Holdemania filiformis</name>
    <dbReference type="NCBI Taxonomy" id="61171"/>
    <lineage>
        <taxon>Bacteria</taxon>
        <taxon>Bacillati</taxon>
        <taxon>Bacillota</taxon>
        <taxon>Erysipelotrichia</taxon>
        <taxon>Erysipelotrichales</taxon>
        <taxon>Erysipelotrichaceae</taxon>
        <taxon>Holdemania</taxon>
    </lineage>
</organism>
<dbReference type="Gene3D" id="3.40.50.1820">
    <property type="entry name" value="alpha/beta hydrolase"/>
    <property type="match status" value="1"/>
</dbReference>
<dbReference type="InterPro" id="IPR050228">
    <property type="entry name" value="Carboxylesterase_BioH"/>
</dbReference>
<dbReference type="GO" id="GO:0016787">
    <property type="term" value="F:hydrolase activity"/>
    <property type="evidence" value="ECO:0007669"/>
    <property type="project" value="UniProtKB-KW"/>
</dbReference>
<reference evidence="2 3" key="1">
    <citation type="submission" date="2018-08" db="EMBL/GenBank/DDBJ databases">
        <title>A genome reference for cultivated species of the human gut microbiota.</title>
        <authorList>
            <person name="Zou Y."/>
            <person name="Xue W."/>
            <person name="Luo G."/>
        </authorList>
    </citation>
    <scope>NUCLEOTIDE SEQUENCE [LARGE SCALE GENOMIC DNA]</scope>
    <source>
        <strain evidence="2 3">AF24-29</strain>
    </source>
</reference>
<dbReference type="InterPro" id="IPR000073">
    <property type="entry name" value="AB_hydrolase_1"/>
</dbReference>
<keyword evidence="2" id="KW-0378">Hydrolase</keyword>
<dbReference type="SUPFAM" id="SSF53474">
    <property type="entry name" value="alpha/beta-Hydrolases"/>
    <property type="match status" value="1"/>
</dbReference>
<comment type="caution">
    <text evidence="2">The sequence shown here is derived from an EMBL/GenBank/DDBJ whole genome shotgun (WGS) entry which is preliminary data.</text>
</comment>
<evidence type="ECO:0000313" key="2">
    <source>
        <dbReference type="EMBL" id="RGR74762.1"/>
    </source>
</evidence>
<dbReference type="EMBL" id="QRUP01000008">
    <property type="protein sequence ID" value="RGR74762.1"/>
    <property type="molecule type" value="Genomic_DNA"/>
</dbReference>
<evidence type="ECO:0000313" key="3">
    <source>
        <dbReference type="Proteomes" id="UP000284178"/>
    </source>
</evidence>
<evidence type="ECO:0000259" key="1">
    <source>
        <dbReference type="Pfam" id="PF12697"/>
    </source>
</evidence>
<dbReference type="Proteomes" id="UP000284178">
    <property type="component" value="Unassembled WGS sequence"/>
</dbReference>
<accession>A0A412G2U6</accession>
<dbReference type="PRINTS" id="PR00111">
    <property type="entry name" value="ABHYDROLASE"/>
</dbReference>